<dbReference type="RefSeq" id="WP_169098988.1">
    <property type="nucleotide sequence ID" value="NZ_JABBVZ010000025.1"/>
</dbReference>
<feature type="transmembrane region" description="Helical" evidence="1">
    <location>
        <begin position="382"/>
        <end position="406"/>
    </location>
</feature>
<gene>
    <name evidence="3" type="primary">ylbJ</name>
    <name evidence="3" type="ORF">HIJ39_09375</name>
</gene>
<dbReference type="Proteomes" id="UP000533476">
    <property type="component" value="Unassembled WGS sequence"/>
</dbReference>
<dbReference type="AlphaFoldDB" id="A0A7Y0Q340"/>
<accession>A0A7Y0Q340</accession>
<comment type="caution">
    <text evidence="3">The sequence shown here is derived from an EMBL/GenBank/DDBJ whole genome shotgun (WGS) entry which is preliminary data.</text>
</comment>
<name>A0A7Y0Q340_9FIRM</name>
<feature type="transmembrane region" description="Helical" evidence="1">
    <location>
        <begin position="12"/>
        <end position="30"/>
    </location>
</feature>
<protein>
    <submittedName>
        <fullName evidence="3">Sporulation integral membrane protein YlbJ</fullName>
    </submittedName>
</protein>
<sequence length="419" mass="44981">MDENEKQPNRTATMITGFTMLLLTIMLIVFSEHGYHATVGALKLFFEVVFPSLLPFFILSDVLLSTGMVHYLGVWFEPLMRPIFNVPGVGSFVFSMGLAAGYPMDAVLTAKFRKQDLCTKTEGERLLAFSNSADPLFIFGAVAVGMFGMPGLGAVLALAHYASVLMVGLTFRFYKRREGEKAKEGVVVRGIHHRAVDAMMRGRAEDGRAMGKVLNEAISDSVSTLFMIMSFMVLFAVLIRVLSATGLMNVLEVPFGALLRLAGLSPHLVNAAIQGLFEIDLGSAAAAHASAPLLQKLVLVSGIIAWSGLSVHGQVASVLADTDISMKPYFAARALHAVYAGIMTVVFYRPVEAAFGGLALPAFSSRDFLVQGPPGGMILDGLHMAIILVGLSLASLVGGAVVVGVVREIRRGILNLRYR</sequence>
<evidence type="ECO:0000313" key="3">
    <source>
        <dbReference type="EMBL" id="NMP22561.1"/>
    </source>
</evidence>
<dbReference type="InterPro" id="IPR014226">
    <property type="entry name" value="Spore_IM_YlbJ"/>
</dbReference>
<keyword evidence="1" id="KW-0472">Membrane</keyword>
<feature type="transmembrane region" description="Helical" evidence="1">
    <location>
        <begin position="297"/>
        <end position="318"/>
    </location>
</feature>
<evidence type="ECO:0000256" key="1">
    <source>
        <dbReference type="SAM" id="Phobius"/>
    </source>
</evidence>
<dbReference type="EMBL" id="JABBVZ010000025">
    <property type="protein sequence ID" value="NMP22561.1"/>
    <property type="molecule type" value="Genomic_DNA"/>
</dbReference>
<dbReference type="NCBIfam" id="TIGR02871">
    <property type="entry name" value="spore_ylbJ"/>
    <property type="match status" value="1"/>
</dbReference>
<keyword evidence="1" id="KW-0812">Transmembrane</keyword>
<proteinExistence type="predicted"/>
<evidence type="ECO:0000259" key="2">
    <source>
        <dbReference type="Pfam" id="PF07670"/>
    </source>
</evidence>
<feature type="transmembrane region" description="Helical" evidence="1">
    <location>
        <begin position="222"/>
        <end position="242"/>
    </location>
</feature>
<keyword evidence="1" id="KW-1133">Transmembrane helix</keyword>
<feature type="transmembrane region" description="Helical" evidence="1">
    <location>
        <begin position="84"/>
        <end position="105"/>
    </location>
</feature>
<feature type="domain" description="Nucleoside transporter/FeoB GTPase Gate" evidence="2">
    <location>
        <begin position="48"/>
        <end position="113"/>
    </location>
</feature>
<reference evidence="3 4" key="1">
    <citation type="submission" date="2020-04" db="EMBL/GenBank/DDBJ databases">
        <authorList>
            <person name="Zhang R."/>
            <person name="Schippers A."/>
        </authorList>
    </citation>
    <scope>NUCLEOTIDE SEQUENCE [LARGE SCALE GENOMIC DNA]</scope>
    <source>
        <strain evidence="3 4">DSM 109850</strain>
    </source>
</reference>
<feature type="transmembrane region" description="Helical" evidence="1">
    <location>
        <begin position="330"/>
        <end position="348"/>
    </location>
</feature>
<dbReference type="InterPro" id="IPR011642">
    <property type="entry name" value="Gate_dom"/>
</dbReference>
<keyword evidence="4" id="KW-1185">Reference proteome</keyword>
<organism evidence="3 4">
    <name type="scientific">Sulfobacillus harzensis</name>
    <dbReference type="NCBI Taxonomy" id="2729629"/>
    <lineage>
        <taxon>Bacteria</taxon>
        <taxon>Bacillati</taxon>
        <taxon>Bacillota</taxon>
        <taxon>Clostridia</taxon>
        <taxon>Eubacteriales</taxon>
        <taxon>Clostridiales Family XVII. Incertae Sedis</taxon>
        <taxon>Sulfobacillus</taxon>
    </lineage>
</organism>
<evidence type="ECO:0000313" key="4">
    <source>
        <dbReference type="Proteomes" id="UP000533476"/>
    </source>
</evidence>
<feature type="transmembrane region" description="Helical" evidence="1">
    <location>
        <begin position="126"/>
        <end position="148"/>
    </location>
</feature>
<dbReference type="Pfam" id="PF07670">
    <property type="entry name" value="Gate"/>
    <property type="match status" value="1"/>
</dbReference>